<evidence type="ECO:0000313" key="1">
    <source>
        <dbReference type="EMBL" id="EGI77154.1"/>
    </source>
</evidence>
<dbReference type="STRING" id="887062.HGR_07571"/>
<keyword evidence="2" id="KW-1185">Reference proteome</keyword>
<organism evidence="1 2">
    <name type="scientific">Hylemonella gracilis ATCC 19624</name>
    <dbReference type="NCBI Taxonomy" id="887062"/>
    <lineage>
        <taxon>Bacteria</taxon>
        <taxon>Pseudomonadati</taxon>
        <taxon>Pseudomonadota</taxon>
        <taxon>Betaproteobacteria</taxon>
        <taxon>Burkholderiales</taxon>
        <taxon>Comamonadaceae</taxon>
        <taxon>Hylemonella</taxon>
    </lineage>
</organism>
<gene>
    <name evidence="1" type="ORF">HGR_07571</name>
</gene>
<evidence type="ECO:0000313" key="2">
    <source>
        <dbReference type="Proteomes" id="UP000016368"/>
    </source>
</evidence>
<comment type="caution">
    <text evidence="1">The sequence shown here is derived from an EMBL/GenBank/DDBJ whole genome shotgun (WGS) entry which is preliminary data.</text>
</comment>
<protein>
    <submittedName>
        <fullName evidence="1">Uncharacterized protein</fullName>
    </submittedName>
</protein>
<dbReference type="AlphaFoldDB" id="F3KST5"/>
<dbReference type="EMBL" id="AEGR01000052">
    <property type="protein sequence ID" value="EGI77154.1"/>
    <property type="molecule type" value="Genomic_DNA"/>
</dbReference>
<proteinExistence type="predicted"/>
<name>F3KST5_9BURK</name>
<dbReference type="Proteomes" id="UP000016368">
    <property type="component" value="Unassembled WGS sequence"/>
</dbReference>
<accession>F3KST5</accession>
<sequence>MLLVLALLWAQVLGLAHGVRHVHAPQAHVQHSPKAGDAHMDPAHVEPQSLLEHLAAPDGEVQDCRLYDQLGHGGPVAVPLIAALTHASPLTPAWVVLQALQPRPCVAFAARAPPTSR</sequence>
<reference evidence="1 2" key="1">
    <citation type="journal article" date="2011" name="EMBO J.">
        <title>Structural diversity of bacterial flagellar motors.</title>
        <authorList>
            <person name="Chen S."/>
            <person name="Beeby M."/>
            <person name="Murphy G.E."/>
            <person name="Leadbetter J.R."/>
            <person name="Hendrixson D.R."/>
            <person name="Briegel A."/>
            <person name="Li Z."/>
            <person name="Shi J."/>
            <person name="Tocheva E.I."/>
            <person name="Muller A."/>
            <person name="Dobro M.J."/>
            <person name="Jensen G.J."/>
        </authorList>
    </citation>
    <scope>NUCLEOTIDE SEQUENCE [LARGE SCALE GENOMIC DNA]</scope>
    <source>
        <strain evidence="1 2">ATCC 19624</strain>
    </source>
</reference>